<evidence type="ECO:0000313" key="1">
    <source>
        <dbReference type="EMBL" id="RZT86828.1"/>
    </source>
</evidence>
<dbReference type="Proteomes" id="UP000291591">
    <property type="component" value="Unassembled WGS sequence"/>
</dbReference>
<dbReference type="OrthoDB" id="9902068at2"/>
<reference evidence="1 2" key="1">
    <citation type="submission" date="2019-02" db="EMBL/GenBank/DDBJ databases">
        <title>Sequencing the genomes of 1000 actinobacteria strains.</title>
        <authorList>
            <person name="Klenk H.-P."/>
        </authorList>
    </citation>
    <scope>NUCLEOTIDE SEQUENCE [LARGE SCALE GENOMIC DNA]</scope>
    <source>
        <strain evidence="1 2">DSM 45779</strain>
    </source>
</reference>
<comment type="caution">
    <text evidence="1">The sequence shown here is derived from an EMBL/GenBank/DDBJ whole genome shotgun (WGS) entry which is preliminary data.</text>
</comment>
<organism evidence="1 2">
    <name type="scientific">Pseudonocardia sediminis</name>
    <dbReference type="NCBI Taxonomy" id="1397368"/>
    <lineage>
        <taxon>Bacteria</taxon>
        <taxon>Bacillati</taxon>
        <taxon>Actinomycetota</taxon>
        <taxon>Actinomycetes</taxon>
        <taxon>Pseudonocardiales</taxon>
        <taxon>Pseudonocardiaceae</taxon>
        <taxon>Pseudonocardia</taxon>
    </lineage>
</organism>
<keyword evidence="2" id="KW-1185">Reference proteome</keyword>
<sequence>MIGTDRAEEARDETFLLLAGHDGLASLGFGYANIVATRVDDPSPVVGDTDVLVLRWGPAHPLGDGAVRQRVCLSVLGPTARSSALRTWEVLSVAGDALLSRQAADPAGTSIEVSAPHLQQGLVGRLVTTGFDVLTHS</sequence>
<accession>A0A4Q7V0A1</accession>
<dbReference type="RefSeq" id="WP_130291063.1">
    <property type="nucleotide sequence ID" value="NZ_SHKL01000001.1"/>
</dbReference>
<evidence type="ECO:0000313" key="2">
    <source>
        <dbReference type="Proteomes" id="UP000291591"/>
    </source>
</evidence>
<gene>
    <name evidence="1" type="ORF">EV383_3727</name>
</gene>
<dbReference type="EMBL" id="SHKL01000001">
    <property type="protein sequence ID" value="RZT86828.1"/>
    <property type="molecule type" value="Genomic_DNA"/>
</dbReference>
<name>A0A4Q7V0A1_PSEST</name>
<protein>
    <submittedName>
        <fullName evidence="1">Uncharacterized protein</fullName>
    </submittedName>
</protein>
<dbReference type="AlphaFoldDB" id="A0A4Q7V0A1"/>
<proteinExistence type="predicted"/>